<dbReference type="GO" id="GO:0034975">
    <property type="term" value="P:protein folding in endoplasmic reticulum"/>
    <property type="evidence" value="ECO:0007669"/>
    <property type="project" value="TreeGrafter"/>
</dbReference>
<dbReference type="STRING" id="698492.A0A0E9NQN0"/>
<dbReference type="PANTHER" id="PTHR13116:SF5">
    <property type="entry name" value="ER MEMBRANE PROTEIN COMPLEX SUBUNIT 3"/>
    <property type="match status" value="1"/>
</dbReference>
<gene>
    <name evidence="9" type="ORF">G7K_5823-t1</name>
</gene>
<sequence length="273" mass="30727">MAIEDQDLYLDPALRDWVLFPILFVMILVGILRHNITVLLQSAPKKQPLKAIREQLSLQKSAIIRQNGHHISPAAFNARRAYLTQAYTEGKFLKDPEARGKPAANPLTDPGGMDQMINMMKGNMANFIPQTIIMGWVNFFFTGFVLIKLPFPLTVRFKSMLQSGVQTSDLDVRWVSSLSWYFLNLFGLQFVYTLILGANNSANQQMQGMGMPGMGVPAVGPLAPGQDPDKMFAAERENLELVQHDWVLEGVEKRLLANIYEIPNSTHFIYSDL</sequence>
<reference evidence="9 10" key="3">
    <citation type="journal article" date="2015" name="Genome Announc.">
        <title>Draft Genome Sequence of the Archiascomycetous Yeast Saitoella complicata.</title>
        <authorList>
            <person name="Yamauchi K."/>
            <person name="Kondo S."/>
            <person name="Hamamoto M."/>
            <person name="Takahashi Y."/>
            <person name="Ogura Y."/>
            <person name="Hayashi T."/>
            <person name="Nishida H."/>
        </authorList>
    </citation>
    <scope>NUCLEOTIDE SEQUENCE [LARGE SCALE GENOMIC DNA]</scope>
    <source>
        <strain evidence="9 10">NRRL Y-17804</strain>
    </source>
</reference>
<dbReference type="InterPro" id="IPR008568">
    <property type="entry name" value="EMC3"/>
</dbReference>
<dbReference type="AlphaFoldDB" id="A0A0E9NQN0"/>
<evidence type="ECO:0000256" key="8">
    <source>
        <dbReference type="SAM" id="Phobius"/>
    </source>
</evidence>
<accession>A0A0E9NQN0</accession>
<comment type="subcellular location">
    <subcellularLocation>
        <location evidence="1">Membrane</location>
        <topology evidence="1">Multi-pass membrane protein</topology>
    </subcellularLocation>
</comment>
<name>A0A0E9NQN0_SAICN</name>
<dbReference type="SMART" id="SM01415">
    <property type="entry name" value="DUF106"/>
    <property type="match status" value="1"/>
</dbReference>
<dbReference type="Pfam" id="PF01956">
    <property type="entry name" value="EMC3_TMCO1"/>
    <property type="match status" value="1"/>
</dbReference>
<dbReference type="PIRSF" id="PIRSF010045">
    <property type="entry name" value="DUF850_TM_euk"/>
    <property type="match status" value="1"/>
</dbReference>
<keyword evidence="4 8" id="KW-0812">Transmembrane</keyword>
<evidence type="ECO:0000313" key="9">
    <source>
        <dbReference type="EMBL" id="GAO51730.1"/>
    </source>
</evidence>
<dbReference type="OMA" id="KDMDPRW"/>
<evidence type="ECO:0000256" key="3">
    <source>
        <dbReference type="ARBA" id="ARBA00020822"/>
    </source>
</evidence>
<evidence type="ECO:0000313" key="10">
    <source>
        <dbReference type="Proteomes" id="UP000033140"/>
    </source>
</evidence>
<keyword evidence="6 8" id="KW-0472">Membrane</keyword>
<evidence type="ECO:0000256" key="1">
    <source>
        <dbReference type="ARBA" id="ARBA00004141"/>
    </source>
</evidence>
<dbReference type="EMBL" id="BACD03000051">
    <property type="protein sequence ID" value="GAO51730.1"/>
    <property type="molecule type" value="Genomic_DNA"/>
</dbReference>
<protein>
    <recommendedName>
        <fullName evidence="3 7">ER membrane protein complex subunit 3</fullName>
    </recommendedName>
</protein>
<keyword evidence="5 8" id="KW-1133">Transmembrane helix</keyword>
<proteinExistence type="inferred from homology"/>
<reference evidence="9 10" key="1">
    <citation type="journal article" date="2011" name="J. Gen. Appl. Microbiol.">
        <title>Draft genome sequencing of the enigmatic yeast Saitoella complicata.</title>
        <authorList>
            <person name="Nishida H."/>
            <person name="Hamamoto M."/>
            <person name="Sugiyama J."/>
        </authorList>
    </citation>
    <scope>NUCLEOTIDE SEQUENCE [LARGE SCALE GENOMIC DNA]</scope>
    <source>
        <strain evidence="9 10">NRRL Y-17804</strain>
    </source>
</reference>
<comment type="caution">
    <text evidence="9">The sequence shown here is derived from an EMBL/GenBank/DDBJ whole genome shotgun (WGS) entry which is preliminary data.</text>
</comment>
<dbReference type="PANTHER" id="PTHR13116">
    <property type="entry name" value="ER MEMBRANE PROTEIN COMPLEX SUBUNIT 3"/>
    <property type="match status" value="1"/>
</dbReference>
<feature type="transmembrane region" description="Helical" evidence="8">
    <location>
        <begin position="17"/>
        <end position="40"/>
    </location>
</feature>
<reference evidence="9 10" key="2">
    <citation type="journal article" date="2014" name="J. Gen. Appl. Microbiol.">
        <title>The early diverging ascomycetous budding yeast Saitoella complicata has three histone deacetylases belonging to the Clr6, Hos2, and Rpd3 lineages.</title>
        <authorList>
            <person name="Nishida H."/>
            <person name="Matsumoto T."/>
            <person name="Kondo S."/>
            <person name="Hamamoto M."/>
            <person name="Yoshikawa H."/>
        </authorList>
    </citation>
    <scope>NUCLEOTIDE SEQUENCE [LARGE SCALE GENOMIC DNA]</scope>
    <source>
        <strain evidence="9 10">NRRL Y-17804</strain>
    </source>
</reference>
<evidence type="ECO:0000256" key="5">
    <source>
        <dbReference type="ARBA" id="ARBA00022989"/>
    </source>
</evidence>
<evidence type="ECO:0000256" key="2">
    <source>
        <dbReference type="ARBA" id="ARBA00005376"/>
    </source>
</evidence>
<feature type="transmembrane region" description="Helical" evidence="8">
    <location>
        <begin position="127"/>
        <end position="147"/>
    </location>
</feature>
<organism evidence="9 10">
    <name type="scientific">Saitoella complicata (strain BCRC 22490 / CBS 7301 / JCM 7358 / NBRC 10748 / NRRL Y-17804)</name>
    <dbReference type="NCBI Taxonomy" id="698492"/>
    <lineage>
        <taxon>Eukaryota</taxon>
        <taxon>Fungi</taxon>
        <taxon>Dikarya</taxon>
        <taxon>Ascomycota</taxon>
        <taxon>Taphrinomycotina</taxon>
        <taxon>Taphrinomycotina incertae sedis</taxon>
        <taxon>Saitoella</taxon>
    </lineage>
</organism>
<keyword evidence="10" id="KW-1185">Reference proteome</keyword>
<comment type="similarity">
    <text evidence="2 7">Belongs to the EMC3 family.</text>
</comment>
<dbReference type="InterPro" id="IPR002809">
    <property type="entry name" value="EMC3/TMCO1"/>
</dbReference>
<dbReference type="Proteomes" id="UP000033140">
    <property type="component" value="Unassembled WGS sequence"/>
</dbReference>
<comment type="function">
    <text evidence="7">The EMC seems to be required for efficient folding of proteins in the endoplasmic reticulum (ER).</text>
</comment>
<evidence type="ECO:0000256" key="7">
    <source>
        <dbReference type="PIRNR" id="PIRNR010045"/>
    </source>
</evidence>
<feature type="transmembrane region" description="Helical" evidence="8">
    <location>
        <begin position="178"/>
        <end position="199"/>
    </location>
</feature>
<evidence type="ECO:0000256" key="4">
    <source>
        <dbReference type="ARBA" id="ARBA00022692"/>
    </source>
</evidence>
<evidence type="ECO:0000256" key="6">
    <source>
        <dbReference type="ARBA" id="ARBA00023136"/>
    </source>
</evidence>
<dbReference type="GO" id="GO:0072546">
    <property type="term" value="C:EMC complex"/>
    <property type="evidence" value="ECO:0007669"/>
    <property type="project" value="TreeGrafter"/>
</dbReference>